<accession>A0A0F9T7W3</accession>
<proteinExistence type="predicted"/>
<sequence>MKIIYKSKSFNNSTKTLIGQAEEIITEYQAQGFILTLRQLYYQFVARGYIENTERSYKRIGNITSDARRAGLIDWDAIEDRTRHLRRLSSWDSPQAILESAADDYHRDLWATQPIVVEVWIEKDALVGVIEDVCQRFDVPFFSCRGYVSDSEIWRAGVRAMPRDNKQHKDTIIYHLGDHDPSGIDMTRDIEERLALFSFNSPIEVRRLALNMPQIEEFNPPPNPAKITDSRFRGYSNKYGDESWELDALEPQYIVDLITDNLNNDLDHALFSEIIEKQEEERKELRALIRHLGK</sequence>
<dbReference type="AlphaFoldDB" id="A0A0F9T7W3"/>
<comment type="caution">
    <text evidence="1">The sequence shown here is derived from an EMBL/GenBank/DDBJ whole genome shotgun (WGS) entry which is preliminary data.</text>
</comment>
<evidence type="ECO:0000313" key="1">
    <source>
        <dbReference type="EMBL" id="KKN45076.1"/>
    </source>
</evidence>
<dbReference type="EMBL" id="LAZR01001412">
    <property type="protein sequence ID" value="KKN45076.1"/>
    <property type="molecule type" value="Genomic_DNA"/>
</dbReference>
<reference evidence="1" key="1">
    <citation type="journal article" date="2015" name="Nature">
        <title>Complex archaea that bridge the gap between prokaryotes and eukaryotes.</title>
        <authorList>
            <person name="Spang A."/>
            <person name="Saw J.H."/>
            <person name="Jorgensen S.L."/>
            <person name="Zaremba-Niedzwiedzka K."/>
            <person name="Martijn J."/>
            <person name="Lind A.E."/>
            <person name="van Eijk R."/>
            <person name="Schleper C."/>
            <person name="Guy L."/>
            <person name="Ettema T.J."/>
        </authorList>
    </citation>
    <scope>NUCLEOTIDE SEQUENCE</scope>
</reference>
<organism evidence="1">
    <name type="scientific">marine sediment metagenome</name>
    <dbReference type="NCBI Taxonomy" id="412755"/>
    <lineage>
        <taxon>unclassified sequences</taxon>
        <taxon>metagenomes</taxon>
        <taxon>ecological metagenomes</taxon>
    </lineage>
</organism>
<gene>
    <name evidence="1" type="ORF">LCGC14_0686580</name>
</gene>
<protein>
    <submittedName>
        <fullName evidence="1">Uncharacterized protein</fullName>
    </submittedName>
</protein>
<name>A0A0F9T7W3_9ZZZZ</name>